<dbReference type="Proteomes" id="UP001203852">
    <property type="component" value="Unassembled WGS sequence"/>
</dbReference>
<evidence type="ECO:0000313" key="2">
    <source>
        <dbReference type="EMBL" id="KAI1615853.1"/>
    </source>
</evidence>
<dbReference type="EMBL" id="MU404352">
    <property type="protein sequence ID" value="KAI1615853.1"/>
    <property type="molecule type" value="Genomic_DNA"/>
</dbReference>
<dbReference type="AlphaFoldDB" id="A0AAN6E124"/>
<reference evidence="2" key="1">
    <citation type="journal article" date="2022" name="bioRxiv">
        <title>Deciphering the potential niche of two novel black yeast fungi from a biological soil crust based on their genomes, phenotypes, and melanin regulation.</title>
        <authorList>
            <consortium name="DOE Joint Genome Institute"/>
            <person name="Carr E.C."/>
            <person name="Barton Q."/>
            <person name="Grambo S."/>
            <person name="Sullivan M."/>
            <person name="Renfro C.M."/>
            <person name="Kuo A."/>
            <person name="Pangilinan J."/>
            <person name="Lipzen A."/>
            <person name="Keymanesh K."/>
            <person name="Savage E."/>
            <person name="Barry K."/>
            <person name="Grigoriev I.V."/>
            <person name="Riekhof W.R."/>
            <person name="Harris S.S."/>
        </authorList>
    </citation>
    <scope>NUCLEOTIDE SEQUENCE</scope>
    <source>
        <strain evidence="2">JF 03-4F</strain>
    </source>
</reference>
<comment type="caution">
    <text evidence="2">The sequence shown here is derived from an EMBL/GenBank/DDBJ whole genome shotgun (WGS) entry which is preliminary data.</text>
</comment>
<dbReference type="Pfam" id="PF12937">
    <property type="entry name" value="F-box-like"/>
    <property type="match status" value="1"/>
</dbReference>
<gene>
    <name evidence="2" type="ORF">EDD36DRAFT_417338</name>
</gene>
<protein>
    <recommendedName>
        <fullName evidence="1">F-box domain-containing protein</fullName>
    </recommendedName>
</protein>
<organism evidence="2 3">
    <name type="scientific">Exophiala viscosa</name>
    <dbReference type="NCBI Taxonomy" id="2486360"/>
    <lineage>
        <taxon>Eukaryota</taxon>
        <taxon>Fungi</taxon>
        <taxon>Dikarya</taxon>
        <taxon>Ascomycota</taxon>
        <taxon>Pezizomycotina</taxon>
        <taxon>Eurotiomycetes</taxon>
        <taxon>Chaetothyriomycetidae</taxon>
        <taxon>Chaetothyriales</taxon>
        <taxon>Herpotrichiellaceae</taxon>
        <taxon>Exophiala</taxon>
    </lineage>
</organism>
<keyword evidence="3" id="KW-1185">Reference proteome</keyword>
<dbReference type="InterPro" id="IPR001810">
    <property type="entry name" value="F-box_dom"/>
</dbReference>
<dbReference type="SUPFAM" id="SSF81383">
    <property type="entry name" value="F-box domain"/>
    <property type="match status" value="1"/>
</dbReference>
<feature type="domain" description="F-box" evidence="1">
    <location>
        <begin position="1"/>
        <end position="43"/>
    </location>
</feature>
<sequence>MDILPAELVAQLCRFLDKPSLCSVRLTCRAFAIIAEECLFHDLEFRLYPSNHRLYQLEQLAANTSIASRLSCVSLESGVQLEYADYRYWQAQVYHDKSRTWEASLAPKGSTSTQYLEFHETLQARFTTDLPQRYDLYRWHLDQQASTMAQERVKDLLTRTLNKLHQSCPKLRFKLLMAEPQIFLEQLEAFNPEEYASEKPYDPDPRRRVVNRRQHCLAHFLNLLDAAKMSEYDTNDLTALDMPHQLLTVNGHHASQLMERVFAGLNRLELSVSAFPHSDWLSRNEGTDIYIHGRNTAARRLRMLLNCPSGLEELCLTFPSGKAAEYSFELFDRTNIDRFPRLWLPHLQVLTLCNFRCSWQDLHPFLLEAKHLRSLVMKNCWLETCSMIDVLELLTTRRLARAEVLGHWYVEEDSGQWHFHEDRDFTKCSAATSYEGPYVHSGLLAKVQDYIHGLSKCPLPRWTTQGHAGSLWETLGDTSAHYIPGPPQL</sequence>
<dbReference type="InterPro" id="IPR036047">
    <property type="entry name" value="F-box-like_dom_sf"/>
</dbReference>
<evidence type="ECO:0000313" key="3">
    <source>
        <dbReference type="Proteomes" id="UP001203852"/>
    </source>
</evidence>
<name>A0AAN6E124_9EURO</name>
<proteinExistence type="predicted"/>
<evidence type="ECO:0000259" key="1">
    <source>
        <dbReference type="PROSITE" id="PS50181"/>
    </source>
</evidence>
<accession>A0AAN6E124</accession>
<dbReference type="PROSITE" id="PS50181">
    <property type="entry name" value="FBOX"/>
    <property type="match status" value="1"/>
</dbReference>